<organism evidence="4 5">
    <name type="scientific">Bifiguratus adelaidae</name>
    <dbReference type="NCBI Taxonomy" id="1938954"/>
    <lineage>
        <taxon>Eukaryota</taxon>
        <taxon>Fungi</taxon>
        <taxon>Fungi incertae sedis</taxon>
        <taxon>Mucoromycota</taxon>
        <taxon>Mucoromycotina</taxon>
        <taxon>Endogonomycetes</taxon>
        <taxon>Endogonales</taxon>
        <taxon>Endogonales incertae sedis</taxon>
        <taxon>Bifiguratus</taxon>
    </lineage>
</organism>
<dbReference type="FunFam" id="2.20.25.20:FF:000001">
    <property type="entry name" value="Casein kinase II subunit beta"/>
    <property type="match status" value="1"/>
</dbReference>
<protein>
    <recommendedName>
        <fullName evidence="3">Casein kinase II subunit beta</fullName>
        <shortName evidence="3">CK II beta</shortName>
    </recommendedName>
</protein>
<dbReference type="Pfam" id="PF01214">
    <property type="entry name" value="CK_II_beta"/>
    <property type="match status" value="1"/>
</dbReference>
<dbReference type="GO" id="GO:0019887">
    <property type="term" value="F:protein kinase regulator activity"/>
    <property type="evidence" value="ECO:0007669"/>
    <property type="project" value="InterPro"/>
</dbReference>
<dbReference type="OrthoDB" id="2275560at2759"/>
<gene>
    <name evidence="4" type="ORF">BZG36_01185</name>
</gene>
<evidence type="ECO:0000313" key="4">
    <source>
        <dbReference type="EMBL" id="OZJ05959.1"/>
    </source>
</evidence>
<dbReference type="GO" id="GO:0005956">
    <property type="term" value="C:protein kinase CK2 complex"/>
    <property type="evidence" value="ECO:0007669"/>
    <property type="project" value="UniProtKB-UniRule"/>
</dbReference>
<dbReference type="GO" id="GO:0006359">
    <property type="term" value="P:regulation of transcription by RNA polymerase III"/>
    <property type="evidence" value="ECO:0007669"/>
    <property type="project" value="TreeGrafter"/>
</dbReference>
<dbReference type="SUPFAM" id="SSF57798">
    <property type="entry name" value="Casein kinase II beta subunit"/>
    <property type="match status" value="1"/>
</dbReference>
<dbReference type="GO" id="GO:0034456">
    <property type="term" value="C:UTP-C complex"/>
    <property type="evidence" value="ECO:0007669"/>
    <property type="project" value="TreeGrafter"/>
</dbReference>
<comment type="function">
    <text evidence="2 3">Regulatory subunit of casein kinase II/CK2. As part of the kinase complex regulates the basal catalytic activity of the alpha subunit a constitutively active serine/threonine-protein kinase that phosphorylates a large number of substrates containing acidic residues C-terminal to the phosphorylated serine or threonine.</text>
</comment>
<dbReference type="FunFam" id="1.10.1820.10:FF:000005">
    <property type="entry name" value="Casein kinase II subunit beta"/>
    <property type="match status" value="1"/>
</dbReference>
<dbReference type="PANTHER" id="PTHR11740:SF0">
    <property type="entry name" value="CASEIN KINASE II SUBUNIT BETA"/>
    <property type="match status" value="1"/>
</dbReference>
<dbReference type="InterPro" id="IPR016149">
    <property type="entry name" value="Casein_kin_II_reg-sub_N"/>
</dbReference>
<reference evidence="4 5" key="1">
    <citation type="journal article" date="2017" name="Mycologia">
        <title>Bifiguratus adelaidae, gen. et sp. nov., a new member of Mucoromycotina in endophytic and soil-dwelling habitats.</title>
        <authorList>
            <person name="Torres-Cruz T.J."/>
            <person name="Billingsley Tobias T.L."/>
            <person name="Almatruk M."/>
            <person name="Hesse C."/>
            <person name="Kuske C.R."/>
            <person name="Desiro A."/>
            <person name="Benucci G.M."/>
            <person name="Bonito G."/>
            <person name="Stajich J.E."/>
            <person name="Dunlap C."/>
            <person name="Arnold A.E."/>
            <person name="Porras-Alfaro A."/>
        </authorList>
    </citation>
    <scope>NUCLEOTIDE SEQUENCE [LARGE SCALE GENOMIC DNA]</scope>
    <source>
        <strain evidence="4 5">AZ0501</strain>
    </source>
</reference>
<evidence type="ECO:0000313" key="5">
    <source>
        <dbReference type="Proteomes" id="UP000242875"/>
    </source>
</evidence>
<proteinExistence type="inferred from homology"/>
<dbReference type="InterPro" id="IPR000704">
    <property type="entry name" value="Casein_kinase_II_reg-sub"/>
</dbReference>
<dbReference type="SMART" id="SM01085">
    <property type="entry name" value="CK_II_beta"/>
    <property type="match status" value="1"/>
</dbReference>
<dbReference type="EMBL" id="MVBO01000008">
    <property type="protein sequence ID" value="OZJ05959.1"/>
    <property type="molecule type" value="Genomic_DNA"/>
</dbReference>
<sequence>MEVTEGVLTDVEDSEVEDDYASWIDWFCSSVGNEIYARVPEEFIQDDFNLTGLAAQVPEYEQALSIILDMEFSDDESYNSGRGDVLECSAQMLYGLIHARYIITRQGLQQMVEKYEMQVFGVCPRVFCQKIPVVPMGASDMAGIDTLHFFCPSCLDVYEPANELHASIDGAHFGTTFPHLLFHTFPYLSPPPTEYVYQPKIFGFRVNERSRAGPRMTWLRMFDVSQDPSEQNPGGGAISTSDDVQHMEVGTPTQGHHGNGCESNKPSTHEVSDQIMTNANPSVEKLDQGDTAHHHAYPTRNNIKRTASPKVDIRNEVLRLKQN</sequence>
<name>A0A261Y5R8_9FUNG</name>
<dbReference type="Gene3D" id="1.10.1820.10">
    <property type="entry name" value="protein kinase ck2 holoenzyme, chain C, domain 1"/>
    <property type="match status" value="1"/>
</dbReference>
<dbReference type="GO" id="GO:0005737">
    <property type="term" value="C:cytoplasm"/>
    <property type="evidence" value="ECO:0007669"/>
    <property type="project" value="TreeGrafter"/>
</dbReference>
<comment type="caution">
    <text evidence="4">The sequence shown here is derived from an EMBL/GenBank/DDBJ whole genome shotgun (WGS) entry which is preliminary data.</text>
</comment>
<keyword evidence="5" id="KW-1185">Reference proteome</keyword>
<dbReference type="Gene3D" id="2.20.25.20">
    <property type="match status" value="1"/>
</dbReference>
<evidence type="ECO:0000256" key="3">
    <source>
        <dbReference type="RuleBase" id="RU361268"/>
    </source>
</evidence>
<comment type="similarity">
    <text evidence="1 3">Belongs to the casein kinase 2 subunit beta family.</text>
</comment>
<dbReference type="AlphaFoldDB" id="A0A261Y5R8"/>
<comment type="subunit">
    <text evidence="3">Tetramer of two alpha and two beta subunits.</text>
</comment>
<evidence type="ECO:0000256" key="1">
    <source>
        <dbReference type="ARBA" id="ARBA00006941"/>
    </source>
</evidence>
<dbReference type="InterPro" id="IPR035991">
    <property type="entry name" value="Casein_kinase_II_beta-like"/>
</dbReference>
<evidence type="ECO:0000256" key="2">
    <source>
        <dbReference type="ARBA" id="ARBA00045899"/>
    </source>
</evidence>
<accession>A0A261Y5R8</accession>
<dbReference type="PRINTS" id="PR00472">
    <property type="entry name" value="CASNKINASEII"/>
</dbReference>
<dbReference type="Proteomes" id="UP000242875">
    <property type="component" value="Unassembled WGS sequence"/>
</dbReference>
<dbReference type="PANTHER" id="PTHR11740">
    <property type="entry name" value="CASEIN KINASE II SUBUNIT BETA"/>
    <property type="match status" value="1"/>
</dbReference>